<dbReference type="Pfam" id="PF05191">
    <property type="entry name" value="ADK_lid"/>
    <property type="match status" value="1"/>
</dbReference>
<feature type="domain" description="Adenylate kinase active site lid" evidence="5">
    <location>
        <begin position="131"/>
        <end position="166"/>
    </location>
</feature>
<dbReference type="PROSITE" id="PS00113">
    <property type="entry name" value="ADENYLATE_KINASE"/>
    <property type="match status" value="1"/>
</dbReference>
<accession>A0AAV7YDT3</accession>
<dbReference type="EMBL" id="JANTQA010000060">
    <property type="protein sequence ID" value="KAJ3427928.1"/>
    <property type="molecule type" value="Genomic_DNA"/>
</dbReference>
<dbReference type="InterPro" id="IPR033690">
    <property type="entry name" value="Adenylat_kinase_CS"/>
</dbReference>
<dbReference type="PANTHER" id="PTHR23359">
    <property type="entry name" value="NUCLEOTIDE KINASE"/>
    <property type="match status" value="1"/>
</dbReference>
<name>A0AAV7YDT3_9EUKA</name>
<dbReference type="SUPFAM" id="SSF52540">
    <property type="entry name" value="P-loop containing nucleoside triphosphate hydrolases"/>
    <property type="match status" value="1"/>
</dbReference>
<dbReference type="AlphaFoldDB" id="A0AAV7YDT3"/>
<dbReference type="NCBIfam" id="TIGR01351">
    <property type="entry name" value="adk"/>
    <property type="match status" value="1"/>
</dbReference>
<dbReference type="InterPro" id="IPR027417">
    <property type="entry name" value="P-loop_NTPase"/>
</dbReference>
<comment type="caution">
    <text evidence="6">The sequence shown here is derived from an EMBL/GenBank/DDBJ whole genome shotgun (WGS) entry which is preliminary data.</text>
</comment>
<evidence type="ECO:0000313" key="8">
    <source>
        <dbReference type="Proteomes" id="UP001146793"/>
    </source>
</evidence>
<dbReference type="InterPro" id="IPR006259">
    <property type="entry name" value="Adenyl_kin_sub"/>
</dbReference>
<dbReference type="GO" id="GO:0005524">
    <property type="term" value="F:ATP binding"/>
    <property type="evidence" value="ECO:0007669"/>
    <property type="project" value="InterPro"/>
</dbReference>
<dbReference type="PRINTS" id="PR00094">
    <property type="entry name" value="ADENYLTKNASE"/>
</dbReference>
<evidence type="ECO:0000256" key="2">
    <source>
        <dbReference type="ARBA" id="ARBA00022741"/>
    </source>
</evidence>
<sequence length="226" mass="25400">MGESLFLTFIGPPACGKGTQSELLQKHYGIGHLSTGDMLREAIRQQTPLGKKVDGIISKGQFVSNEIVRDLINENLDQPANAQGVVFDGYPRTLEQAKTLDELLGKRGKELTIALELSISYAELVDRVTGRLIHRASGRVYHKTFHPPKVPMTDDITGEPLVQRKDDTIETLNERLKKYKETGTPILEYYKSKGKLVTINASLGRDYTYSMIQKTLTRLNFHKKLN</sequence>
<evidence type="ECO:0000256" key="3">
    <source>
        <dbReference type="ARBA" id="ARBA00022777"/>
    </source>
</evidence>
<evidence type="ECO:0000313" key="7">
    <source>
        <dbReference type="EMBL" id="KAJ6236171.1"/>
    </source>
</evidence>
<keyword evidence="1 4" id="KW-0808">Transferase</keyword>
<evidence type="ECO:0000256" key="1">
    <source>
        <dbReference type="ARBA" id="ARBA00022679"/>
    </source>
</evidence>
<keyword evidence="2" id="KW-0547">Nucleotide-binding</keyword>
<gene>
    <name evidence="6" type="ORF">M0812_25558</name>
    <name evidence="7" type="ORF">M0813_28093</name>
</gene>
<dbReference type="FunFam" id="3.40.50.300:FF:000106">
    <property type="entry name" value="Adenylate kinase mitochondrial"/>
    <property type="match status" value="1"/>
</dbReference>
<dbReference type="HAMAP" id="MF_00235">
    <property type="entry name" value="Adenylate_kinase_Adk"/>
    <property type="match status" value="1"/>
</dbReference>
<proteinExistence type="inferred from homology"/>
<evidence type="ECO:0000256" key="4">
    <source>
        <dbReference type="RuleBase" id="RU003330"/>
    </source>
</evidence>
<dbReference type="CDD" id="cd01428">
    <property type="entry name" value="ADK"/>
    <property type="match status" value="1"/>
</dbReference>
<evidence type="ECO:0000313" key="6">
    <source>
        <dbReference type="EMBL" id="KAJ3427928.1"/>
    </source>
</evidence>
<dbReference type="GO" id="GO:0004017">
    <property type="term" value="F:AMP kinase activity"/>
    <property type="evidence" value="ECO:0007669"/>
    <property type="project" value="InterPro"/>
</dbReference>
<organism evidence="6 8">
    <name type="scientific">Anaeramoeba flamelloides</name>
    <dbReference type="NCBI Taxonomy" id="1746091"/>
    <lineage>
        <taxon>Eukaryota</taxon>
        <taxon>Metamonada</taxon>
        <taxon>Anaeramoebidae</taxon>
        <taxon>Anaeramoeba</taxon>
    </lineage>
</organism>
<reference evidence="7" key="1">
    <citation type="submission" date="2022-08" db="EMBL/GenBank/DDBJ databases">
        <title>Novel sulfate-reducing endosymbionts in the free-living metamonad Anaeramoeba.</title>
        <authorList>
            <person name="Jerlstrom-Hultqvist J."/>
            <person name="Cepicka I."/>
            <person name="Gallot-Lavallee L."/>
            <person name="Salas-Leiva D."/>
            <person name="Curtis B.A."/>
            <person name="Zahonova K."/>
            <person name="Pipaliya S."/>
            <person name="Dacks J."/>
            <person name="Roger A.J."/>
        </authorList>
    </citation>
    <scope>NUCLEOTIDE SEQUENCE</scope>
    <source>
        <strain evidence="7">Schooner1</strain>
    </source>
</reference>
<keyword evidence="9" id="KW-1185">Reference proteome</keyword>
<evidence type="ECO:0000259" key="5">
    <source>
        <dbReference type="Pfam" id="PF05191"/>
    </source>
</evidence>
<dbReference type="Pfam" id="PF00406">
    <property type="entry name" value="ADK"/>
    <property type="match status" value="1"/>
</dbReference>
<comment type="similarity">
    <text evidence="4">Belongs to the adenylate kinase family.</text>
</comment>
<dbReference type="Proteomes" id="UP001146793">
    <property type="component" value="Unassembled WGS sequence"/>
</dbReference>
<dbReference type="InterPro" id="IPR000850">
    <property type="entry name" value="Adenylat/UMP-CMP_kin"/>
</dbReference>
<dbReference type="NCBIfam" id="NF001381">
    <property type="entry name" value="PRK00279.1-3"/>
    <property type="match status" value="1"/>
</dbReference>
<evidence type="ECO:0000313" key="9">
    <source>
        <dbReference type="Proteomes" id="UP001150062"/>
    </source>
</evidence>
<dbReference type="InterPro" id="IPR007862">
    <property type="entry name" value="Adenylate_kinase_lid-dom"/>
</dbReference>
<dbReference type="EMBL" id="JAOAOG010000246">
    <property type="protein sequence ID" value="KAJ6236171.1"/>
    <property type="molecule type" value="Genomic_DNA"/>
</dbReference>
<protein>
    <submittedName>
        <fullName evidence="6 7">Adenylate kinase</fullName>
    </submittedName>
</protein>
<keyword evidence="3 4" id="KW-0418">Kinase</keyword>
<dbReference type="Gene3D" id="3.40.50.300">
    <property type="entry name" value="P-loop containing nucleotide triphosphate hydrolases"/>
    <property type="match status" value="1"/>
</dbReference>
<dbReference type="Proteomes" id="UP001150062">
    <property type="component" value="Unassembled WGS sequence"/>
</dbReference>
<reference evidence="6" key="2">
    <citation type="submission" date="2022-08" db="EMBL/GenBank/DDBJ databases">
        <title>Novel sulphate-reducing endosymbionts in the free-living metamonad Anaeramoeba.</title>
        <authorList>
            <person name="Jerlstrom-Hultqvist J."/>
            <person name="Cepicka I."/>
            <person name="Gallot-Lavallee L."/>
            <person name="Salas-Leiva D."/>
            <person name="Curtis B.A."/>
            <person name="Zahonova K."/>
            <person name="Pipaliya S."/>
            <person name="Dacks J."/>
            <person name="Roger A.J."/>
        </authorList>
    </citation>
    <scope>NUCLEOTIDE SEQUENCE</scope>
    <source>
        <strain evidence="6">Busselton2</strain>
    </source>
</reference>